<dbReference type="RefSeq" id="WP_002640073.1">
    <property type="nucleotide sequence ID" value="NZ_CP012109.1"/>
</dbReference>
<dbReference type="OrthoDB" id="9788420at2"/>
<accession>A0A0H4XE05</accession>
<organism evidence="2 3">
    <name type="scientific">Pseudomyxococcus hansupus</name>
    <dbReference type="NCBI Taxonomy" id="1297742"/>
    <lineage>
        <taxon>Bacteria</taxon>
        <taxon>Pseudomonadati</taxon>
        <taxon>Myxococcota</taxon>
        <taxon>Myxococcia</taxon>
        <taxon>Myxococcales</taxon>
        <taxon>Cystobacterineae</taxon>
        <taxon>Myxococcaceae</taxon>
        <taxon>Pseudomyxococcus</taxon>
    </lineage>
</organism>
<dbReference type="EMBL" id="CP012109">
    <property type="protein sequence ID" value="AKQ66302.1"/>
    <property type="molecule type" value="Genomic_DNA"/>
</dbReference>
<dbReference type="AlphaFoldDB" id="A0A0H4XE05"/>
<dbReference type="PANTHER" id="PTHR33371:SF4">
    <property type="entry name" value="INTERMEMBRANE PHOSPHOLIPID TRANSPORT SYSTEM BINDING PROTEIN MLAD"/>
    <property type="match status" value="1"/>
</dbReference>
<proteinExistence type="predicted"/>
<dbReference type="Proteomes" id="UP000009026">
    <property type="component" value="Chromosome"/>
</dbReference>
<evidence type="ECO:0000259" key="1">
    <source>
        <dbReference type="Pfam" id="PF02470"/>
    </source>
</evidence>
<evidence type="ECO:0000313" key="2">
    <source>
        <dbReference type="EMBL" id="AKQ66302.1"/>
    </source>
</evidence>
<name>A0A0H4XE05_9BACT</name>
<reference evidence="2 3" key="1">
    <citation type="journal article" date="2016" name="PLoS ONE">
        <title>Complete Genome Sequence and Comparative Genomics of a Novel Myxobacterium Myxococcus hansupus.</title>
        <authorList>
            <person name="Sharma G."/>
            <person name="Narwani T."/>
            <person name="Subramanian S."/>
        </authorList>
    </citation>
    <scope>NUCLEOTIDE SEQUENCE [LARGE SCALE GENOMIC DNA]</scope>
    <source>
        <strain evidence="3">mixupus</strain>
    </source>
</reference>
<protein>
    <submittedName>
        <fullName evidence="2">Mammalian cell entry related domain protein</fullName>
    </submittedName>
</protein>
<dbReference type="eggNOG" id="COG1463">
    <property type="taxonomic scope" value="Bacteria"/>
</dbReference>
<sequence length="509" mass="55748">MKKLVTPFRVGLLVIAAGAFLVTFVLFARKGGLSDSESTRVWAYFRDASGLAVRGRVQIAGIPVGEIDGISLEGTRAKVWLKIRKDVDLREDAVVTKRSESLLGDYLLDLNPGTEGAPNLESGGQIRRVIDTQGMEAVFESLSQITADIQEVTGALREVLGGERGAGSLQRIVENLVRLSDSVDATVRRNADRLDTIVGNVEGISQDVRGITQGNQAEISRIVDNIEFITRDVRTVLASVKNMVGSNEGDVKETVSSIKDTLKKLDGTLGNLEEITRKVKEGEGAAGVLLADETVGRELRETVQDVSRFASRLTDLQAEIGIQSTYLAAQGNSKNIFSVRLIPKPDKFYLLELVDDPRGTVTTEVVQNNPPSEGDPVVQTRKVTRESLKISAQFAKRWYFATLRVGLIESTGGVGTDLHFFNDALRFQLDAFNFADDELRYPRLRAAIRAQPIDHLYLIAGMDDMLNAQQRDLATRRLVAGRDFFVGGGLFFTDDDLKAILTLTGIPLP</sequence>
<dbReference type="KEGG" id="mym:A176_003214"/>
<dbReference type="InterPro" id="IPR052336">
    <property type="entry name" value="MlaD_Phospholipid_Transporter"/>
</dbReference>
<dbReference type="Pfam" id="PF02470">
    <property type="entry name" value="MlaD"/>
    <property type="match status" value="1"/>
</dbReference>
<dbReference type="SUPFAM" id="SSF58104">
    <property type="entry name" value="Methyl-accepting chemotaxis protein (MCP) signaling domain"/>
    <property type="match status" value="1"/>
</dbReference>
<gene>
    <name evidence="2" type="ORF">A176_003214</name>
</gene>
<evidence type="ECO:0000313" key="3">
    <source>
        <dbReference type="Proteomes" id="UP000009026"/>
    </source>
</evidence>
<keyword evidence="3" id="KW-1185">Reference proteome</keyword>
<dbReference type="PATRIC" id="fig|1297742.4.peg.3243"/>
<feature type="domain" description="Mce/MlaD" evidence="1">
    <location>
        <begin position="39"/>
        <end position="113"/>
    </location>
</feature>
<dbReference type="PANTHER" id="PTHR33371">
    <property type="entry name" value="INTERMEMBRANE PHOSPHOLIPID TRANSPORT SYSTEM BINDING PROTEIN MLAD-RELATED"/>
    <property type="match status" value="1"/>
</dbReference>
<dbReference type="STRING" id="1297742.A176_003214"/>
<dbReference type="InterPro" id="IPR003399">
    <property type="entry name" value="Mce/MlaD"/>
</dbReference>